<dbReference type="RefSeq" id="WP_077315280.1">
    <property type="nucleotide sequence ID" value="NZ_AP024887.1"/>
</dbReference>
<dbReference type="InterPro" id="IPR000160">
    <property type="entry name" value="GGDEF_dom"/>
</dbReference>
<dbReference type="InterPro" id="IPR050706">
    <property type="entry name" value="Cyclic-di-GMP_PDE-like"/>
</dbReference>
<dbReference type="OrthoDB" id="5894408at2"/>
<dbReference type="PANTHER" id="PTHR33121:SF32">
    <property type="entry name" value="RNASE E SPECIFICITY FACTOR CSRD"/>
    <property type="match status" value="1"/>
</dbReference>
<dbReference type="STRING" id="1918946.VPAL9027_02888"/>
<dbReference type="NCBIfam" id="NF008281">
    <property type="entry name" value="PRK11059.1"/>
    <property type="match status" value="1"/>
</dbReference>
<evidence type="ECO:0000313" key="4">
    <source>
        <dbReference type="EMBL" id="SJL84885.1"/>
    </source>
</evidence>
<dbReference type="AlphaFoldDB" id="A0A1R4B7J3"/>
<reference evidence="4 5" key="1">
    <citation type="submission" date="2017-02" db="EMBL/GenBank/DDBJ databases">
        <authorList>
            <person name="Peterson S.W."/>
        </authorList>
    </citation>
    <scope>NUCLEOTIDE SEQUENCE [LARGE SCALE GENOMIC DNA]</scope>
    <source>
        <strain evidence="4 5">CECT 9027</strain>
    </source>
</reference>
<name>A0A1R4B7J3_9VIBR</name>
<dbReference type="SMART" id="SM00267">
    <property type="entry name" value="GGDEF"/>
    <property type="match status" value="1"/>
</dbReference>
<keyword evidence="1" id="KW-0472">Membrane</keyword>
<sequence length="666" mass="76783">MRYTPTLKLSTRLVAFVTVIVISAMFILFVGGALSFQRLGKEYVHHYLEGVVDVLDNEMNDPDAVYSMQRWMPKMLQASSIVEMKLLSPSGVIYRFKDTSNRVPKERLYSEVLPLKGHKDYRVSFKIIPPYHGYSYSFSAMFSITFAVLLVVFCLLRGVKWLKEQLMGSELLEERGRMLLAGQVERFAKGDEREWPYTASEALDKLIEELQDARQERSRFDTFIRSQTFLDQLTGAANRILFDNKLEAALQENGAHGGVIMLSIHDLDMAREDNDRQEVDNIIINVGQCLSNVIARYPDVILSRYYEEVFAVFLPHQSSKDVAYSASQCLKLLEKLTPPSPLDKENWFHIGVTMYNEGEKRGRIINEVETALKNAQLQGMNSWGRFKKLSKPHEERGSVRWRSLLDEALKPDNIILYQQPCYLLDENRETVLHHREIFARIDDPQQGIIKASRFSAAVEMVGYEGFMDRSVIRRMLTFLQTSSSQDHYSINLSVLPFADKRYVYWFRDELMQQTAAIRTRLSFEFSEGHLVKHLDYMRPVLRMIHGLGCQIVIGQAGRTIVSTHYLKDVPVDFLKLHRSLMKNIDQRHEHQLFLRSMLGVCSGTAIQVIALGVEAQSEWQMLQSLGVNGGQGRLFHEESPLIPNRVKKTKPESVVKLGRRNRWRTK</sequence>
<dbReference type="Gene3D" id="3.30.70.270">
    <property type="match status" value="1"/>
</dbReference>
<keyword evidence="1" id="KW-1133">Transmembrane helix</keyword>
<dbReference type="InterPro" id="IPR035919">
    <property type="entry name" value="EAL_sf"/>
</dbReference>
<dbReference type="Proteomes" id="UP000189475">
    <property type="component" value="Unassembled WGS sequence"/>
</dbReference>
<dbReference type="SUPFAM" id="SSF55073">
    <property type="entry name" value="Nucleotide cyclase"/>
    <property type="match status" value="1"/>
</dbReference>
<keyword evidence="1" id="KW-0812">Transmembrane</keyword>
<protein>
    <submittedName>
        <fullName evidence="4">RNase E specificity factor CsrD</fullName>
    </submittedName>
</protein>
<dbReference type="InterPro" id="IPR029787">
    <property type="entry name" value="Nucleotide_cyclase"/>
</dbReference>
<dbReference type="Gene3D" id="3.20.20.450">
    <property type="entry name" value="EAL domain"/>
    <property type="match status" value="1"/>
</dbReference>
<dbReference type="CDD" id="cd01948">
    <property type="entry name" value="EAL"/>
    <property type="match status" value="1"/>
</dbReference>
<feature type="transmembrane region" description="Helical" evidence="1">
    <location>
        <begin position="134"/>
        <end position="156"/>
    </location>
</feature>
<proteinExistence type="predicted"/>
<dbReference type="InterPro" id="IPR043128">
    <property type="entry name" value="Rev_trsase/Diguanyl_cyclase"/>
</dbReference>
<dbReference type="PROSITE" id="PS50887">
    <property type="entry name" value="GGDEF"/>
    <property type="match status" value="1"/>
</dbReference>
<dbReference type="PROSITE" id="PS50883">
    <property type="entry name" value="EAL"/>
    <property type="match status" value="1"/>
</dbReference>
<dbReference type="InterPro" id="IPR033423">
    <property type="entry name" value="GAPES4"/>
</dbReference>
<evidence type="ECO:0000259" key="2">
    <source>
        <dbReference type="PROSITE" id="PS50883"/>
    </source>
</evidence>
<dbReference type="Pfam" id="PF00990">
    <property type="entry name" value="GGDEF"/>
    <property type="match status" value="1"/>
</dbReference>
<dbReference type="Pfam" id="PF17157">
    <property type="entry name" value="GAPES4"/>
    <property type="match status" value="1"/>
</dbReference>
<evidence type="ECO:0000313" key="5">
    <source>
        <dbReference type="Proteomes" id="UP000189475"/>
    </source>
</evidence>
<feature type="domain" description="GGDEF" evidence="3">
    <location>
        <begin position="255"/>
        <end position="388"/>
    </location>
</feature>
<dbReference type="EMBL" id="FUFT01000008">
    <property type="protein sequence ID" value="SJL84885.1"/>
    <property type="molecule type" value="Genomic_DNA"/>
</dbReference>
<feature type="domain" description="EAL" evidence="2">
    <location>
        <begin position="398"/>
        <end position="652"/>
    </location>
</feature>
<dbReference type="SMART" id="SM00052">
    <property type="entry name" value="EAL"/>
    <property type="match status" value="1"/>
</dbReference>
<dbReference type="Pfam" id="PF00563">
    <property type="entry name" value="EAL"/>
    <property type="match status" value="1"/>
</dbReference>
<feature type="transmembrane region" description="Helical" evidence="1">
    <location>
        <begin position="12"/>
        <end position="36"/>
    </location>
</feature>
<gene>
    <name evidence="4" type="primary">csrD</name>
    <name evidence="4" type="ORF">VPAL9027_02888</name>
</gene>
<accession>A0A1R4B7J3</accession>
<dbReference type="SUPFAM" id="SSF141868">
    <property type="entry name" value="EAL domain-like"/>
    <property type="match status" value="1"/>
</dbReference>
<evidence type="ECO:0000256" key="1">
    <source>
        <dbReference type="SAM" id="Phobius"/>
    </source>
</evidence>
<dbReference type="GO" id="GO:0071111">
    <property type="term" value="F:cyclic-guanylate-specific phosphodiesterase activity"/>
    <property type="evidence" value="ECO:0007669"/>
    <property type="project" value="InterPro"/>
</dbReference>
<dbReference type="InterPro" id="IPR001633">
    <property type="entry name" value="EAL_dom"/>
</dbReference>
<evidence type="ECO:0000259" key="3">
    <source>
        <dbReference type="PROSITE" id="PS50887"/>
    </source>
</evidence>
<dbReference type="PANTHER" id="PTHR33121">
    <property type="entry name" value="CYCLIC DI-GMP PHOSPHODIESTERASE PDEF"/>
    <property type="match status" value="1"/>
</dbReference>
<organism evidence="4 5">
    <name type="scientific">Vibrio palustris</name>
    <dbReference type="NCBI Taxonomy" id="1918946"/>
    <lineage>
        <taxon>Bacteria</taxon>
        <taxon>Pseudomonadati</taxon>
        <taxon>Pseudomonadota</taxon>
        <taxon>Gammaproteobacteria</taxon>
        <taxon>Vibrionales</taxon>
        <taxon>Vibrionaceae</taxon>
        <taxon>Vibrio</taxon>
    </lineage>
</organism>
<keyword evidence="5" id="KW-1185">Reference proteome</keyword>